<dbReference type="AlphaFoldDB" id="A0A226XAH1"/>
<proteinExistence type="inferred from homology"/>
<dbReference type="EMBL" id="MTHB01000022">
    <property type="protein sequence ID" value="OXC80303.1"/>
    <property type="molecule type" value="Genomic_DNA"/>
</dbReference>
<protein>
    <submittedName>
        <fullName evidence="6">Transcriptional regulator, LysR family</fullName>
    </submittedName>
</protein>
<dbReference type="FunFam" id="3.40.190.290:FF:000001">
    <property type="entry name" value="Transcriptional regulator, LysR family"/>
    <property type="match status" value="1"/>
</dbReference>
<keyword evidence="4" id="KW-0804">Transcription</keyword>
<comment type="similarity">
    <text evidence="1">Belongs to the LysR transcriptional regulatory family.</text>
</comment>
<dbReference type="InterPro" id="IPR000847">
    <property type="entry name" value="LysR_HTH_N"/>
</dbReference>
<organism evidence="6 7">
    <name type="scientific">Caballeronia sordidicola</name>
    <name type="common">Burkholderia sordidicola</name>
    <dbReference type="NCBI Taxonomy" id="196367"/>
    <lineage>
        <taxon>Bacteria</taxon>
        <taxon>Pseudomonadati</taxon>
        <taxon>Pseudomonadota</taxon>
        <taxon>Betaproteobacteria</taxon>
        <taxon>Burkholderiales</taxon>
        <taxon>Burkholderiaceae</taxon>
        <taxon>Caballeronia</taxon>
    </lineage>
</organism>
<evidence type="ECO:0000313" key="7">
    <source>
        <dbReference type="Proteomes" id="UP000214720"/>
    </source>
</evidence>
<dbReference type="Proteomes" id="UP000214720">
    <property type="component" value="Unassembled WGS sequence"/>
</dbReference>
<dbReference type="Pfam" id="PF03466">
    <property type="entry name" value="LysR_substrate"/>
    <property type="match status" value="1"/>
</dbReference>
<accession>A0A226XAH1</accession>
<dbReference type="InterPro" id="IPR058163">
    <property type="entry name" value="LysR-type_TF_proteobact-type"/>
</dbReference>
<dbReference type="PANTHER" id="PTHR30537">
    <property type="entry name" value="HTH-TYPE TRANSCRIPTIONAL REGULATOR"/>
    <property type="match status" value="1"/>
</dbReference>
<evidence type="ECO:0000313" key="6">
    <source>
        <dbReference type="EMBL" id="OXC80303.1"/>
    </source>
</evidence>
<keyword evidence="3" id="KW-0238">DNA-binding</keyword>
<evidence type="ECO:0000256" key="3">
    <source>
        <dbReference type="ARBA" id="ARBA00023125"/>
    </source>
</evidence>
<comment type="caution">
    <text evidence="6">The sequence shown here is derived from an EMBL/GenBank/DDBJ whole genome shotgun (WGS) entry which is preliminary data.</text>
</comment>
<dbReference type="InterPro" id="IPR036388">
    <property type="entry name" value="WH-like_DNA-bd_sf"/>
</dbReference>
<dbReference type="SUPFAM" id="SSF46785">
    <property type="entry name" value="Winged helix' DNA-binding domain"/>
    <property type="match status" value="1"/>
</dbReference>
<evidence type="ECO:0000256" key="1">
    <source>
        <dbReference type="ARBA" id="ARBA00009437"/>
    </source>
</evidence>
<dbReference type="SUPFAM" id="SSF53850">
    <property type="entry name" value="Periplasmic binding protein-like II"/>
    <property type="match status" value="1"/>
</dbReference>
<keyword evidence="2" id="KW-0805">Transcription regulation</keyword>
<dbReference type="PROSITE" id="PS50931">
    <property type="entry name" value="HTH_LYSR"/>
    <property type="match status" value="1"/>
</dbReference>
<evidence type="ECO:0000259" key="5">
    <source>
        <dbReference type="PROSITE" id="PS50931"/>
    </source>
</evidence>
<dbReference type="PANTHER" id="PTHR30537:SF5">
    <property type="entry name" value="HTH-TYPE TRANSCRIPTIONAL ACTIVATOR TTDR-RELATED"/>
    <property type="match status" value="1"/>
</dbReference>
<dbReference type="Gene3D" id="3.40.190.290">
    <property type="match status" value="1"/>
</dbReference>
<dbReference type="GO" id="GO:0003700">
    <property type="term" value="F:DNA-binding transcription factor activity"/>
    <property type="evidence" value="ECO:0007669"/>
    <property type="project" value="InterPro"/>
</dbReference>
<dbReference type="CDD" id="cd08422">
    <property type="entry name" value="PBP2_CrgA_like"/>
    <property type="match status" value="1"/>
</dbReference>
<feature type="domain" description="HTH lysR-type" evidence="5">
    <location>
        <begin position="1"/>
        <end position="59"/>
    </location>
</feature>
<dbReference type="GO" id="GO:0043565">
    <property type="term" value="F:sequence-specific DNA binding"/>
    <property type="evidence" value="ECO:0007669"/>
    <property type="project" value="TreeGrafter"/>
</dbReference>
<dbReference type="RefSeq" id="WP_089159056.1">
    <property type="nucleotide sequence ID" value="NZ_MTHB01000022.1"/>
</dbReference>
<dbReference type="GO" id="GO:0006351">
    <property type="term" value="P:DNA-templated transcription"/>
    <property type="evidence" value="ECO:0007669"/>
    <property type="project" value="TreeGrafter"/>
</dbReference>
<reference evidence="7" key="1">
    <citation type="submission" date="2017-01" db="EMBL/GenBank/DDBJ databases">
        <title>Genome Analysis of Deinococcus marmoris KOPRI26562.</title>
        <authorList>
            <person name="Kim J.H."/>
            <person name="Oh H.-M."/>
        </authorList>
    </citation>
    <scope>NUCLEOTIDE SEQUENCE [LARGE SCALE GENOMIC DNA]</scope>
    <source>
        <strain evidence="7">PAMC 26633</strain>
    </source>
</reference>
<dbReference type="OrthoDB" id="8705920at2"/>
<dbReference type="Gene3D" id="1.10.10.10">
    <property type="entry name" value="Winged helix-like DNA-binding domain superfamily/Winged helix DNA-binding domain"/>
    <property type="match status" value="1"/>
</dbReference>
<dbReference type="InterPro" id="IPR036390">
    <property type="entry name" value="WH_DNA-bd_sf"/>
</dbReference>
<evidence type="ECO:0000256" key="2">
    <source>
        <dbReference type="ARBA" id="ARBA00023015"/>
    </source>
</evidence>
<dbReference type="InterPro" id="IPR005119">
    <property type="entry name" value="LysR_subst-bd"/>
</dbReference>
<dbReference type="FunFam" id="1.10.10.10:FF:000001">
    <property type="entry name" value="LysR family transcriptional regulator"/>
    <property type="match status" value="1"/>
</dbReference>
<dbReference type="eggNOG" id="COG0583">
    <property type="taxonomic scope" value="Bacteria"/>
</dbReference>
<name>A0A226XAH1_CABSO</name>
<gene>
    <name evidence="6" type="ORF">BSU04_02335</name>
</gene>
<sequence length="303" mass="34282">MDRFRQIETFVKVAEAGSLAAAALEEGVSPVILGRRIDALEKRLGVKLMYRSTRRLVVSEEGAAFLERCRGLLADWNQAEDELADGQRTVDGHLIVSAPAAFGRMHVAPHAPGFLVDKPALQMSFNLNDRVADLIREGYDLSIRIGGAVDQNFVAVKLADNRRVVCGTPAYFKKHGKPKSLDDLPRHNCLAFNLQGGQNRGWYFRRNGKLATVRVAGNLDCNDGELLHRWVSEGYGLGWRSTWEIQRQLANGELETVLDEFALPDYDILAVYPQQRYVPAKVRYFIDYLKKIYAQPDYWSRER</sequence>
<dbReference type="Pfam" id="PF00126">
    <property type="entry name" value="HTH_1"/>
    <property type="match status" value="1"/>
</dbReference>
<evidence type="ECO:0000256" key="4">
    <source>
        <dbReference type="ARBA" id="ARBA00023163"/>
    </source>
</evidence>